<evidence type="ECO:0000256" key="1">
    <source>
        <dbReference type="ARBA" id="ARBA00022722"/>
    </source>
</evidence>
<dbReference type="Proteomes" id="UP000443070">
    <property type="component" value="Unassembled WGS sequence"/>
</dbReference>
<evidence type="ECO:0000313" key="19">
    <source>
        <dbReference type="Proteomes" id="UP000443070"/>
    </source>
</evidence>
<dbReference type="Gene3D" id="3.90.320.10">
    <property type="match status" value="1"/>
</dbReference>
<dbReference type="InterPro" id="IPR027417">
    <property type="entry name" value="P-loop_NTPase"/>
</dbReference>
<keyword evidence="3" id="KW-0227">DNA damage</keyword>
<accession>A0ABW9S272</accession>
<dbReference type="CDD" id="cd17932">
    <property type="entry name" value="DEXQc_UvrD"/>
    <property type="match status" value="1"/>
</dbReference>
<keyword evidence="5 14" id="KW-0347">Helicase</keyword>
<comment type="catalytic activity">
    <reaction evidence="11">
        <text>Couples ATP hydrolysis with the unwinding of duplex DNA by translocating in the 3'-5' direction.</text>
        <dbReference type="EC" id="5.6.2.4"/>
    </reaction>
</comment>
<dbReference type="InterPro" id="IPR038726">
    <property type="entry name" value="PDDEXK_AddAB-type"/>
</dbReference>
<evidence type="ECO:0000256" key="10">
    <source>
        <dbReference type="ARBA" id="ARBA00023235"/>
    </source>
</evidence>
<proteinExistence type="predicted"/>
<keyword evidence="1" id="KW-0540">Nuclease</keyword>
<keyword evidence="6" id="KW-0269">Exonuclease</keyword>
<dbReference type="Gene3D" id="1.10.486.10">
    <property type="entry name" value="PCRA, domain 4"/>
    <property type="match status" value="1"/>
</dbReference>
<dbReference type="InterPro" id="IPR014017">
    <property type="entry name" value="DNA_helicase_UvrD-like_C"/>
</dbReference>
<evidence type="ECO:0000256" key="7">
    <source>
        <dbReference type="ARBA" id="ARBA00022840"/>
    </source>
</evidence>
<feature type="binding site" evidence="14">
    <location>
        <begin position="83"/>
        <end position="90"/>
    </location>
    <ligand>
        <name>ATP</name>
        <dbReference type="ChEBI" id="CHEBI:30616"/>
    </ligand>
</feature>
<keyword evidence="7 14" id="KW-0067">ATP-binding</keyword>
<keyword evidence="15" id="KW-0175">Coiled coil</keyword>
<evidence type="ECO:0000256" key="3">
    <source>
        <dbReference type="ARBA" id="ARBA00022763"/>
    </source>
</evidence>
<dbReference type="SUPFAM" id="SSF52540">
    <property type="entry name" value="P-loop containing nucleoside triphosphate hydrolases"/>
    <property type="match status" value="1"/>
</dbReference>
<keyword evidence="4 14" id="KW-0378">Hydrolase</keyword>
<dbReference type="InterPro" id="IPR011335">
    <property type="entry name" value="Restrct_endonuc-II-like"/>
</dbReference>
<keyword evidence="10" id="KW-0413">Isomerase</keyword>
<evidence type="ECO:0000259" key="16">
    <source>
        <dbReference type="PROSITE" id="PS51198"/>
    </source>
</evidence>
<name>A0ABW9S272_9FIRM</name>
<evidence type="ECO:0000259" key="17">
    <source>
        <dbReference type="PROSITE" id="PS51217"/>
    </source>
</evidence>
<evidence type="ECO:0000256" key="14">
    <source>
        <dbReference type="PROSITE-ProRule" id="PRU00560"/>
    </source>
</evidence>
<dbReference type="Pfam" id="PF00580">
    <property type="entry name" value="UvrD-helicase"/>
    <property type="match status" value="1"/>
</dbReference>
<feature type="coiled-coil region" evidence="15">
    <location>
        <begin position="255"/>
        <end position="282"/>
    </location>
</feature>
<keyword evidence="9" id="KW-0234">DNA repair</keyword>
<evidence type="ECO:0000256" key="5">
    <source>
        <dbReference type="ARBA" id="ARBA00022806"/>
    </source>
</evidence>
<dbReference type="InterPro" id="IPR014016">
    <property type="entry name" value="UvrD-like_ATP-bd"/>
</dbReference>
<dbReference type="EC" id="5.6.2.4" evidence="12"/>
<dbReference type="PROSITE" id="PS51217">
    <property type="entry name" value="UVRD_HELICASE_CTER"/>
    <property type="match status" value="1"/>
</dbReference>
<evidence type="ECO:0000256" key="4">
    <source>
        <dbReference type="ARBA" id="ARBA00022801"/>
    </source>
</evidence>
<dbReference type="Pfam" id="PF12705">
    <property type="entry name" value="PDDEXK_1"/>
    <property type="match status" value="1"/>
</dbReference>
<evidence type="ECO:0000256" key="11">
    <source>
        <dbReference type="ARBA" id="ARBA00034617"/>
    </source>
</evidence>
<comment type="catalytic activity">
    <reaction evidence="13">
        <text>ATP + H2O = ADP + phosphate + H(+)</text>
        <dbReference type="Rhea" id="RHEA:13065"/>
        <dbReference type="ChEBI" id="CHEBI:15377"/>
        <dbReference type="ChEBI" id="CHEBI:15378"/>
        <dbReference type="ChEBI" id="CHEBI:30616"/>
        <dbReference type="ChEBI" id="CHEBI:43474"/>
        <dbReference type="ChEBI" id="CHEBI:456216"/>
        <dbReference type="EC" id="5.6.2.4"/>
    </reaction>
</comment>
<protein>
    <recommendedName>
        <fullName evidence="12">DNA 3'-5' helicase</fullName>
        <ecNumber evidence="12">5.6.2.4</ecNumber>
    </recommendedName>
</protein>
<evidence type="ECO:0000256" key="8">
    <source>
        <dbReference type="ARBA" id="ARBA00023125"/>
    </source>
</evidence>
<keyword evidence="2 14" id="KW-0547">Nucleotide-binding</keyword>
<dbReference type="InterPro" id="IPR011604">
    <property type="entry name" value="PDDEXK-like_dom_sf"/>
</dbReference>
<organism evidence="18 19">
    <name type="scientific">Phascolarctobacterium faecium</name>
    <dbReference type="NCBI Taxonomy" id="33025"/>
    <lineage>
        <taxon>Bacteria</taxon>
        <taxon>Bacillati</taxon>
        <taxon>Bacillota</taxon>
        <taxon>Negativicutes</taxon>
        <taxon>Acidaminococcales</taxon>
        <taxon>Acidaminococcaceae</taxon>
        <taxon>Phascolarctobacterium</taxon>
    </lineage>
</organism>
<dbReference type="EMBL" id="WNBW01000001">
    <property type="protein sequence ID" value="MTU03206.1"/>
    <property type="molecule type" value="Genomic_DNA"/>
</dbReference>
<feature type="domain" description="UvrD-like helicase C-terminal" evidence="17">
    <location>
        <begin position="505"/>
        <end position="784"/>
    </location>
</feature>
<sequence>MQKINGWLLQIFAVRLSEDISIPCSRVIFRRHRVKTVLSTALGRIFAGPTASWQQKAVKIMFDFTKAQQEAIDTLDRNVSVSAGAGSGKTRVLVERFVNILRQSLRQSGKQVNAADILAITFTRKAAGEMKERVRRRLTELEQEDALHASFWRQQLELLEQARINTIHGFCNSLLKENPVEAGLDPAFQVAEEVEMDEFLLRTVQQFVKQGLRRGDSDILRLADEYTAADVVKQLLLAIPKMDAILNFGDLLQPYQAKLNEKNVLQGQLQELLQELAEDRMKVKASAHRQKLELLREHLPELLKAAADSVKSENMTLLDSYVGTLAATSSDKAVVKAAKEILQQLHLLAADAAALELIPCWQQALVACSAYLREQQELNNMLGFDDLESRALELLKNNRQVCSKNSSRYQYIMVDEFQDTNERQRELVYLLCGGDKDRLLGHKLFVVGDAKQSIYRFRGADVSVFARVRRDIAAAGGSNIVLDDNFRTVDKVLDLCNLAFAALLGEDRQQDVYFEALNANRATDILPEMLAIAYDKESKACRREAEAAVIAERILQLHTEKQIAYEDMVILLGALTAAKSFASALQQAGIPYTIVDGKGFYERREIIDLINLLIFLEDSSRSLELAGVLRSPYFAVDDESLTALFLELNRQEEQTVTLWQLLQQDAWPLIDYQKRCRLLNAVGRLRLLRQYAETMPLPELLHTIVDVLQLEPLLAAQEFGLEKLANIKKLIALAESYTIEKYGTLADYLLRLQQLRQAGAREAAAADMTGCASVTIMTIHKSKGLEFPVVFVPALDARSKGDTDMLRFNADAGLGIKVDMGGELQDTSVMLAIKDIEKQLDSAEKQRQLYVAMTRAQDRLILSGAYDSSSKSRSENWFSSLRNILQDYDQFLLKEYEAGKKGTAVKSAADLEQVLVTDELLQRIKPLPEYGLEWQRSLSATALQTYLDCPRCYYYQYILQMPGYEAVNAADASGYLPAALQGTVIHKALELLTNGYEQEPAFRSALQAYKVQGSAARTYDMYMQYINGPLYQRLQEAERKAEISFELPLLQEYGITAVFSGYIDCTVFNSDGTLTIVDYKTGVPPAAGEPAPGYIYQLALYQKAASELWQRPAALAELHFLQNNSCWQLQDCSDRLQEVAELCRDIFSKRRESEFTVKTEYCKNCPFAYFCAGKE</sequence>
<evidence type="ECO:0000256" key="9">
    <source>
        <dbReference type="ARBA" id="ARBA00023204"/>
    </source>
</evidence>
<feature type="domain" description="UvrD-like helicase ATP-binding" evidence="16">
    <location>
        <begin position="62"/>
        <end position="489"/>
    </location>
</feature>
<evidence type="ECO:0000313" key="18">
    <source>
        <dbReference type="EMBL" id="MTU03206.1"/>
    </source>
</evidence>
<evidence type="ECO:0000256" key="13">
    <source>
        <dbReference type="ARBA" id="ARBA00048988"/>
    </source>
</evidence>
<evidence type="ECO:0000256" key="15">
    <source>
        <dbReference type="SAM" id="Coils"/>
    </source>
</evidence>
<evidence type="ECO:0000256" key="2">
    <source>
        <dbReference type="ARBA" id="ARBA00022741"/>
    </source>
</evidence>
<evidence type="ECO:0000256" key="6">
    <source>
        <dbReference type="ARBA" id="ARBA00022839"/>
    </source>
</evidence>
<keyword evidence="19" id="KW-1185">Reference proteome</keyword>
<reference evidence="18 19" key="1">
    <citation type="journal article" date="2019" name="Nat. Med.">
        <title>A library of human gut bacterial isolates paired with longitudinal multiomics data enables mechanistic microbiome research.</title>
        <authorList>
            <person name="Poyet M."/>
            <person name="Groussin M."/>
            <person name="Gibbons S.M."/>
            <person name="Avila-Pacheco J."/>
            <person name="Jiang X."/>
            <person name="Kearney S.M."/>
            <person name="Perrotta A.R."/>
            <person name="Berdy B."/>
            <person name="Zhao S."/>
            <person name="Lieberman T.D."/>
            <person name="Swanson P.K."/>
            <person name="Smith M."/>
            <person name="Roesemann S."/>
            <person name="Alexander J.E."/>
            <person name="Rich S.A."/>
            <person name="Livny J."/>
            <person name="Vlamakis H."/>
            <person name="Clish C."/>
            <person name="Bullock K."/>
            <person name="Deik A."/>
            <person name="Scott J."/>
            <person name="Pierce K.A."/>
            <person name="Xavier R.J."/>
            <person name="Alm E.J."/>
        </authorList>
    </citation>
    <scope>NUCLEOTIDE SEQUENCE [LARGE SCALE GENOMIC DNA]</scope>
    <source>
        <strain evidence="18 19">BIOML-A3</strain>
    </source>
</reference>
<dbReference type="PROSITE" id="PS51198">
    <property type="entry name" value="UVRD_HELICASE_ATP_BIND"/>
    <property type="match status" value="1"/>
</dbReference>
<dbReference type="Gene3D" id="3.40.50.300">
    <property type="entry name" value="P-loop containing nucleotide triphosphate hydrolases"/>
    <property type="match status" value="4"/>
</dbReference>
<evidence type="ECO:0000256" key="12">
    <source>
        <dbReference type="ARBA" id="ARBA00034808"/>
    </source>
</evidence>
<dbReference type="PANTHER" id="PTHR11070">
    <property type="entry name" value="UVRD / RECB / PCRA DNA HELICASE FAMILY MEMBER"/>
    <property type="match status" value="1"/>
</dbReference>
<keyword evidence="8" id="KW-0238">DNA-binding</keyword>
<dbReference type="SUPFAM" id="SSF52980">
    <property type="entry name" value="Restriction endonuclease-like"/>
    <property type="match status" value="1"/>
</dbReference>
<dbReference type="InterPro" id="IPR000212">
    <property type="entry name" value="DNA_helicase_UvrD/REP"/>
</dbReference>
<gene>
    <name evidence="18" type="ORF">GMD18_02160</name>
</gene>
<dbReference type="Pfam" id="PF13361">
    <property type="entry name" value="UvrD_C"/>
    <property type="match status" value="1"/>
</dbReference>
<dbReference type="PANTHER" id="PTHR11070:SF48">
    <property type="entry name" value="ATP-DEPENDENT HELICASE_NUCLEASE SUBUNIT A"/>
    <property type="match status" value="1"/>
</dbReference>
<comment type="caution">
    <text evidence="18">The sequence shown here is derived from an EMBL/GenBank/DDBJ whole genome shotgun (WGS) entry which is preliminary data.</text>
</comment>